<keyword evidence="4" id="KW-0444">Lipid biosynthesis</keyword>
<evidence type="ECO:0000256" key="9">
    <source>
        <dbReference type="ARBA" id="ARBA00048975"/>
    </source>
</evidence>
<dbReference type="EC" id="2.4.1.182" evidence="2 10"/>
<dbReference type="PANTHER" id="PTHR30372">
    <property type="entry name" value="LIPID-A-DISACCHARIDE SYNTHASE"/>
    <property type="match status" value="1"/>
</dbReference>
<dbReference type="SUPFAM" id="SSF53756">
    <property type="entry name" value="UDP-Glycosyltransferase/glycogen phosphorylase"/>
    <property type="match status" value="1"/>
</dbReference>
<keyword evidence="6 11" id="KW-0328">Glycosyltransferase</keyword>
<evidence type="ECO:0000256" key="1">
    <source>
        <dbReference type="ARBA" id="ARBA00002056"/>
    </source>
</evidence>
<comment type="function">
    <text evidence="1">Condensation of UDP-2,3-diacylglucosamine and 2,3-diacylglucosamine-1-phosphate to form lipid A disaccharide, a precursor of lipid A, a phosphorylated glycolipid that anchors the lipopolysaccharide to the outer membrane of the cell.</text>
</comment>
<keyword evidence="8" id="KW-0443">Lipid metabolism</keyword>
<evidence type="ECO:0000313" key="12">
    <source>
        <dbReference type="EMBL" id="RHN07573.1"/>
    </source>
</evidence>
<evidence type="ECO:0000256" key="7">
    <source>
        <dbReference type="ARBA" id="ARBA00022679"/>
    </source>
</evidence>
<dbReference type="RefSeq" id="WP_115501929.1">
    <property type="nucleotide sequence ID" value="NZ_CABMMK010000002.1"/>
</dbReference>
<comment type="caution">
    <text evidence="11">The sequence shown here is derived from an EMBL/GenBank/DDBJ whole genome shotgun (WGS) entry which is preliminary data.</text>
</comment>
<dbReference type="EMBL" id="QRWT01000010">
    <property type="protein sequence ID" value="RGT51904.1"/>
    <property type="molecule type" value="Genomic_DNA"/>
</dbReference>
<dbReference type="Proteomes" id="UP000286003">
    <property type="component" value="Unassembled WGS sequence"/>
</dbReference>
<accession>A0AAQ0RRR3</accession>
<evidence type="ECO:0000256" key="4">
    <source>
        <dbReference type="ARBA" id="ARBA00022516"/>
    </source>
</evidence>
<evidence type="ECO:0000256" key="8">
    <source>
        <dbReference type="ARBA" id="ARBA00023098"/>
    </source>
</evidence>
<evidence type="ECO:0000313" key="13">
    <source>
        <dbReference type="Proteomes" id="UP000284772"/>
    </source>
</evidence>
<protein>
    <recommendedName>
        <fullName evidence="3 10">Lipid-A-disaccharide synthase</fullName>
        <ecNumber evidence="2 10">2.4.1.182</ecNumber>
    </recommendedName>
</protein>
<proteinExistence type="predicted"/>
<dbReference type="InterPro" id="IPR003835">
    <property type="entry name" value="Glyco_trans_19"/>
</dbReference>
<dbReference type="PANTHER" id="PTHR30372:SF4">
    <property type="entry name" value="LIPID-A-DISACCHARIDE SYNTHASE, MITOCHONDRIAL-RELATED"/>
    <property type="match status" value="1"/>
</dbReference>
<name>A0AAQ0RRR3_9BACE</name>
<keyword evidence="5" id="KW-0441">Lipid A biosynthesis</keyword>
<evidence type="ECO:0000256" key="5">
    <source>
        <dbReference type="ARBA" id="ARBA00022556"/>
    </source>
</evidence>
<dbReference type="GO" id="GO:0008915">
    <property type="term" value="F:lipid-A-disaccharide synthase activity"/>
    <property type="evidence" value="ECO:0007669"/>
    <property type="project" value="UniProtKB-UniRule"/>
</dbReference>
<evidence type="ECO:0000256" key="10">
    <source>
        <dbReference type="NCBIfam" id="TIGR00215"/>
    </source>
</evidence>
<keyword evidence="7 11" id="KW-0808">Transferase</keyword>
<evidence type="ECO:0000256" key="2">
    <source>
        <dbReference type="ARBA" id="ARBA00012687"/>
    </source>
</evidence>
<evidence type="ECO:0000256" key="6">
    <source>
        <dbReference type="ARBA" id="ARBA00022676"/>
    </source>
</evidence>
<dbReference type="GO" id="GO:0009245">
    <property type="term" value="P:lipid A biosynthetic process"/>
    <property type="evidence" value="ECO:0007669"/>
    <property type="project" value="UniProtKB-UniRule"/>
</dbReference>
<dbReference type="NCBIfam" id="TIGR00215">
    <property type="entry name" value="lpxB"/>
    <property type="match status" value="1"/>
</dbReference>
<evidence type="ECO:0000313" key="14">
    <source>
        <dbReference type="Proteomes" id="UP000286003"/>
    </source>
</evidence>
<reference evidence="13 14" key="1">
    <citation type="submission" date="2018-08" db="EMBL/GenBank/DDBJ databases">
        <title>A genome reference for cultivated species of the human gut microbiota.</title>
        <authorList>
            <person name="Zou Y."/>
            <person name="Xue W."/>
            <person name="Luo G."/>
        </authorList>
    </citation>
    <scope>NUCLEOTIDE SEQUENCE [LARGE SCALE GENOMIC DNA]</scope>
    <source>
        <strain evidence="11 13">AF19-10AC</strain>
        <strain evidence="12 14">AF31-23</strain>
    </source>
</reference>
<organism evidence="11 13">
    <name type="scientific">Bacteroides intestinalis</name>
    <dbReference type="NCBI Taxonomy" id="329854"/>
    <lineage>
        <taxon>Bacteria</taxon>
        <taxon>Pseudomonadati</taxon>
        <taxon>Bacteroidota</taxon>
        <taxon>Bacteroidia</taxon>
        <taxon>Bacteroidales</taxon>
        <taxon>Bacteroidaceae</taxon>
        <taxon>Bacteroides</taxon>
    </lineage>
</organism>
<sequence>MKYYLIVGEASGDLHASHLMAALKVEDPQAEFRFFGGDLMAAVGGTMVKHYKELAYMGFIPVLLHLRTIFANMKRCKEDIVAWQPDVVILVDYPGFNLSIAKFLRAKTHIPVYYYISPKIWAWKEYRIKNIKRDVDELFSILPFEVEFFEDKHHYPIHYVGNPTVDEVTLFRAEHPETFDGFVRENNLDSKPIIALLAGSRKQEIKDNLPDMLRAASAFPEYQLVLAGAPGISPDYYHEYVGDAKVKILFGQTYRLLQQAEAALVTSGTATLEAALFRVPQAVCYHTPIGKVISFLRRHILTVKYISLVNLIANREVVKELVADTMTVEQARAELERILYDKDYRQRMLDGYEYMAARLGDAGAPKRAAQKMLRLLRK</sequence>
<dbReference type="AlphaFoldDB" id="A0AAQ0RRR3"/>
<dbReference type="EMBL" id="QRQM01000008">
    <property type="protein sequence ID" value="RHN07573.1"/>
    <property type="molecule type" value="Genomic_DNA"/>
</dbReference>
<dbReference type="Pfam" id="PF02684">
    <property type="entry name" value="LpxB"/>
    <property type="match status" value="1"/>
</dbReference>
<dbReference type="GO" id="GO:0005543">
    <property type="term" value="F:phospholipid binding"/>
    <property type="evidence" value="ECO:0007669"/>
    <property type="project" value="TreeGrafter"/>
</dbReference>
<comment type="catalytic activity">
    <reaction evidence="9">
        <text>a lipid X + a UDP-2-N,3-O-bis[(3R)-3-hydroxyacyl]-alpha-D-glucosamine = a lipid A disaccharide + UDP + H(+)</text>
        <dbReference type="Rhea" id="RHEA:67828"/>
        <dbReference type="ChEBI" id="CHEBI:15378"/>
        <dbReference type="ChEBI" id="CHEBI:58223"/>
        <dbReference type="ChEBI" id="CHEBI:137748"/>
        <dbReference type="ChEBI" id="CHEBI:176338"/>
        <dbReference type="ChEBI" id="CHEBI:176343"/>
        <dbReference type="EC" id="2.4.1.182"/>
    </reaction>
</comment>
<evidence type="ECO:0000256" key="3">
    <source>
        <dbReference type="ARBA" id="ARBA00020902"/>
    </source>
</evidence>
<gene>
    <name evidence="11" type="primary">lpxB</name>
    <name evidence="11" type="ORF">DWX27_11785</name>
    <name evidence="12" type="ORF">DWZ32_08370</name>
</gene>
<dbReference type="Proteomes" id="UP000284772">
    <property type="component" value="Unassembled WGS sequence"/>
</dbReference>
<evidence type="ECO:0000313" key="11">
    <source>
        <dbReference type="EMBL" id="RGT51904.1"/>
    </source>
</evidence>
<dbReference type="GO" id="GO:0016020">
    <property type="term" value="C:membrane"/>
    <property type="evidence" value="ECO:0007669"/>
    <property type="project" value="GOC"/>
</dbReference>